<dbReference type="Gene3D" id="2.60.120.620">
    <property type="entry name" value="q2cbj1_9rhob like domain"/>
    <property type="match status" value="1"/>
</dbReference>
<dbReference type="RefSeq" id="WP_263247606.1">
    <property type="nucleotide sequence ID" value="NZ_BAABLT010000035.1"/>
</dbReference>
<dbReference type="SUPFAM" id="SSF51197">
    <property type="entry name" value="Clavaminate synthase-like"/>
    <property type="match status" value="1"/>
</dbReference>
<name>A0ABW3FYI1_9PSEU</name>
<reference evidence="2" key="1">
    <citation type="journal article" date="2019" name="Int. J. Syst. Evol. Microbiol.">
        <title>The Global Catalogue of Microorganisms (GCM) 10K type strain sequencing project: providing services to taxonomists for standard genome sequencing and annotation.</title>
        <authorList>
            <consortium name="The Broad Institute Genomics Platform"/>
            <consortium name="The Broad Institute Genome Sequencing Center for Infectious Disease"/>
            <person name="Wu L."/>
            <person name="Ma J."/>
        </authorList>
    </citation>
    <scope>NUCLEOTIDE SEQUENCE [LARGE SCALE GENOMIC DNA]</scope>
    <source>
        <strain evidence="2">CCUG 56401</strain>
    </source>
</reference>
<dbReference type="EMBL" id="JBHTIW010000024">
    <property type="protein sequence ID" value="MFD0922713.1"/>
    <property type="molecule type" value="Genomic_DNA"/>
</dbReference>
<keyword evidence="1" id="KW-0223">Dioxygenase</keyword>
<organism evidence="1 2">
    <name type="scientific">Saccharopolyspora rosea</name>
    <dbReference type="NCBI Taxonomy" id="524884"/>
    <lineage>
        <taxon>Bacteria</taxon>
        <taxon>Bacillati</taxon>
        <taxon>Actinomycetota</taxon>
        <taxon>Actinomycetes</taxon>
        <taxon>Pseudonocardiales</taxon>
        <taxon>Pseudonocardiaceae</taxon>
        <taxon>Saccharopolyspora</taxon>
    </lineage>
</organism>
<protein>
    <submittedName>
        <fullName evidence="1">Phytanoyl-CoA dioxygenase family protein</fullName>
    </submittedName>
</protein>
<evidence type="ECO:0000313" key="1">
    <source>
        <dbReference type="EMBL" id="MFD0922713.1"/>
    </source>
</evidence>
<keyword evidence="2" id="KW-1185">Reference proteome</keyword>
<dbReference type="Pfam" id="PF05721">
    <property type="entry name" value="PhyH"/>
    <property type="match status" value="1"/>
</dbReference>
<sequence>MPAELTDDPEKAAHDLTEHGYCLLECPLEESRFRALRDRLEQVRSQEREDGTGYIYDGDNQRVFSLLNKGIEFEELVQEPTVLRLMEEVLGYNFLLSSTHANIAGPGGASMYLHADQTFCRAPWPPYALVANSMWMLDDFTPDNGATRIVPGSHRWGRQPDYLGGEGNHPTVPVCAPAGSVMVFDGRLWHQTGENTTEGQYRRGILNYYCRGYVRQQQNFFVGLDPAVLDRATPRMRRLLGWENYLSLGMLDGLP</sequence>
<dbReference type="Proteomes" id="UP001597018">
    <property type="component" value="Unassembled WGS sequence"/>
</dbReference>
<comment type="caution">
    <text evidence="1">The sequence shown here is derived from an EMBL/GenBank/DDBJ whole genome shotgun (WGS) entry which is preliminary data.</text>
</comment>
<accession>A0ABW3FYI1</accession>
<proteinExistence type="predicted"/>
<dbReference type="PANTHER" id="PTHR20883">
    <property type="entry name" value="PHYTANOYL-COA DIOXYGENASE DOMAIN CONTAINING 1"/>
    <property type="match status" value="1"/>
</dbReference>
<keyword evidence="1" id="KW-0560">Oxidoreductase</keyword>
<evidence type="ECO:0000313" key="2">
    <source>
        <dbReference type="Proteomes" id="UP001597018"/>
    </source>
</evidence>
<gene>
    <name evidence="1" type="ORF">ACFQ16_23450</name>
</gene>
<dbReference type="InterPro" id="IPR008775">
    <property type="entry name" value="Phytyl_CoA_dOase-like"/>
</dbReference>
<dbReference type="GO" id="GO:0051213">
    <property type="term" value="F:dioxygenase activity"/>
    <property type="evidence" value="ECO:0007669"/>
    <property type="project" value="UniProtKB-KW"/>
</dbReference>
<dbReference type="PANTHER" id="PTHR20883:SF48">
    <property type="entry name" value="ECTOINE DIOXYGENASE"/>
    <property type="match status" value="1"/>
</dbReference>